<dbReference type="PANTHER" id="PTHR15830:SF10">
    <property type="entry name" value="TELOMERE LENGTH REGULATION PROTEIN TEL2 HOMOLOG"/>
    <property type="match status" value="1"/>
</dbReference>
<dbReference type="InterPro" id="IPR016024">
    <property type="entry name" value="ARM-type_fold"/>
</dbReference>
<reference evidence="4" key="1">
    <citation type="submission" date="2025-08" db="UniProtKB">
        <authorList>
            <consortium name="RefSeq"/>
        </authorList>
    </citation>
    <scope>IDENTIFICATION</scope>
    <source>
        <tissue evidence="4">Testes</tissue>
    </source>
</reference>
<accession>A0ABM0MMT4</accession>
<dbReference type="InterPro" id="IPR038528">
    <property type="entry name" value="TEL2_C_sf"/>
</dbReference>
<dbReference type="Proteomes" id="UP000694865">
    <property type="component" value="Unplaced"/>
</dbReference>
<proteinExistence type="inferred from homology"/>
<organism evidence="3 4">
    <name type="scientific">Saccoglossus kowalevskii</name>
    <name type="common">Acorn worm</name>
    <dbReference type="NCBI Taxonomy" id="10224"/>
    <lineage>
        <taxon>Eukaryota</taxon>
        <taxon>Metazoa</taxon>
        <taxon>Hemichordata</taxon>
        <taxon>Enteropneusta</taxon>
        <taxon>Harrimaniidae</taxon>
        <taxon>Saccoglossus</taxon>
    </lineage>
</organism>
<sequence length="809" mass="92549">MALRGPTDPAMSELELKCEVRQIVREAQNLLSTTSDPSTIIKTLDRVKCLLPGKTDSNSQDFNIDRILKAKEEFCSQHYVRFCEFLLQTLSLDWFGKLSKQDRRQSFDVFFLEGVDHASLMILCSAVQNTTYQLNKSVLLLEDFIKLHRIKDLIWTQCRVVPGEQTVTKTTQSMLWDRLITLLSTLSNRMANKLQTHNSDVFYPQVYFKILAKDTLLVLYNIYKEIKASRDCVVSFVSKLLGKVCVHGYTDLYLSSLLPTFIQLTENDFIWCRICCTVITGVPERCLEPVIEYVLQHTPWFGMVSKLLGDSVLSNQKLSYILTHKCLLLCHYEKELILRNIIGYLADAPQRRPLLIKVSDSSTVLIRKLLGGMQCHLDSPIMKVRRLGMIVAESLTQAVDHGDTRLKFEYQSDDETELLLSLLKPAVNPGVEQIESLLTELDFDEEAEEDVCGEENSDRLYKAEDETLDSDDDLQPYDMSHDVKVNSTKSPMYIRDCMQGLINQDDPDRLEACIKVAEKLVRDHPHTLQEVCVEFLKLLLHLQDNFAIDNFRYLRHSAMVAIGVQCPVQVADYLTAEFYSRNYNLRQRMDMLEVLAAAAQELSEPVQMMGSSKGKSSTAVSSGYVQQSDSPTHWKDIVQQRIERKTRRFAKGTSKPEPIPVANRFSPVAGHFFFPLLKNYDSRTSTLSLLDQDYLLLGRLLYTLGVVMYAAINSTICRHMASSLLEFIWVLRYHTEPFVRQALLFALSMIILSVPSHLLVSDLQTDVMECRLWLQDIIEKDPDTECKKLSLQTLMILENAMKKELEGVS</sequence>
<evidence type="ECO:0000313" key="3">
    <source>
        <dbReference type="Proteomes" id="UP000694865"/>
    </source>
</evidence>
<evidence type="ECO:0000259" key="2">
    <source>
        <dbReference type="Pfam" id="PF10193"/>
    </source>
</evidence>
<name>A0ABM0MMT4_SACKO</name>
<gene>
    <name evidence="4" type="primary">LOC100369832</name>
</gene>
<dbReference type="Pfam" id="PF10193">
    <property type="entry name" value="Telomere_reg-2"/>
    <property type="match status" value="1"/>
</dbReference>
<keyword evidence="3" id="KW-1185">Reference proteome</keyword>
<dbReference type="RefSeq" id="XP_006821325.1">
    <property type="nucleotide sequence ID" value="XM_006821262.1"/>
</dbReference>
<evidence type="ECO:0000313" key="4">
    <source>
        <dbReference type="RefSeq" id="XP_006821325.1"/>
    </source>
</evidence>
<dbReference type="SUPFAM" id="SSF48371">
    <property type="entry name" value="ARM repeat"/>
    <property type="match status" value="1"/>
</dbReference>
<dbReference type="PANTHER" id="PTHR15830">
    <property type="entry name" value="TELOMERE LENGTH REGULATION PROTEIN TEL2 FAMILY MEMBER"/>
    <property type="match status" value="1"/>
</dbReference>
<protein>
    <submittedName>
        <fullName evidence="4">Telomere length regulation protein TEL2 homolog</fullName>
    </submittedName>
</protein>
<evidence type="ECO:0000256" key="1">
    <source>
        <dbReference type="ARBA" id="ARBA00006133"/>
    </source>
</evidence>
<comment type="similarity">
    <text evidence="1">Belongs to the TEL2 family.</text>
</comment>
<dbReference type="GeneID" id="100369832"/>
<dbReference type="InterPro" id="IPR051970">
    <property type="entry name" value="TEL2_Regulation"/>
</dbReference>
<dbReference type="Gene3D" id="1.25.40.720">
    <property type="entry name" value="Telomere length regulation protein 2, C-terminal domain"/>
    <property type="match status" value="2"/>
</dbReference>
<dbReference type="InterPro" id="IPR019337">
    <property type="entry name" value="Telomere_length_regulation_dom"/>
</dbReference>
<feature type="domain" description="Telomere length regulation protein conserved" evidence="2">
    <location>
        <begin position="491"/>
        <end position="599"/>
    </location>
</feature>